<feature type="region of interest" description="Disordered" evidence="5">
    <location>
        <begin position="45"/>
        <end position="111"/>
    </location>
</feature>
<comment type="caution">
    <text evidence="7">The sequence shown here is derived from an EMBL/GenBank/DDBJ whole genome shotgun (WGS) entry which is preliminary data.</text>
</comment>
<feature type="compositionally biased region" description="Basic and acidic residues" evidence="5">
    <location>
        <begin position="443"/>
        <end position="467"/>
    </location>
</feature>
<feature type="compositionally biased region" description="Low complexity" evidence="5">
    <location>
        <begin position="285"/>
        <end position="296"/>
    </location>
</feature>
<accession>A8N9C1</accession>
<dbReference type="Proteomes" id="UP000001861">
    <property type="component" value="Unassembled WGS sequence"/>
</dbReference>
<feature type="region of interest" description="Disordered" evidence="5">
    <location>
        <begin position="185"/>
        <end position="664"/>
    </location>
</feature>
<dbReference type="GeneID" id="6007921"/>
<feature type="compositionally biased region" description="Polar residues" evidence="5">
    <location>
        <begin position="620"/>
        <end position="632"/>
    </location>
</feature>
<name>A8N9C1_COPC7</name>
<dbReference type="KEGG" id="cci:CC1G_00996"/>
<evidence type="ECO:0000256" key="4">
    <source>
        <dbReference type="PROSITE-ProRule" id="PRU00322"/>
    </source>
</evidence>
<organism evidence="7 8">
    <name type="scientific">Coprinopsis cinerea (strain Okayama-7 / 130 / ATCC MYA-4618 / FGSC 9003)</name>
    <name type="common">Inky cap fungus</name>
    <name type="synonym">Hormographiella aspergillata</name>
    <dbReference type="NCBI Taxonomy" id="240176"/>
    <lineage>
        <taxon>Eukaryota</taxon>
        <taxon>Fungi</taxon>
        <taxon>Dikarya</taxon>
        <taxon>Basidiomycota</taxon>
        <taxon>Agaricomycotina</taxon>
        <taxon>Agaricomycetes</taxon>
        <taxon>Agaricomycetidae</taxon>
        <taxon>Agaricales</taxon>
        <taxon>Agaricineae</taxon>
        <taxon>Psathyrellaceae</taxon>
        <taxon>Coprinopsis</taxon>
    </lineage>
</organism>
<feature type="compositionally biased region" description="Basic and acidic residues" evidence="5">
    <location>
        <begin position="1"/>
        <end position="12"/>
    </location>
</feature>
<feature type="compositionally biased region" description="Polar residues" evidence="5">
    <location>
        <begin position="304"/>
        <end position="320"/>
    </location>
</feature>
<proteinExistence type="predicted"/>
<dbReference type="InParanoid" id="A8N9C1"/>
<dbReference type="InterPro" id="IPR001876">
    <property type="entry name" value="Znf_RanBP2"/>
</dbReference>
<dbReference type="Pfam" id="PF00641">
    <property type="entry name" value="Zn_ribbon_RanBP"/>
    <property type="match status" value="1"/>
</dbReference>
<feature type="compositionally biased region" description="Polar residues" evidence="5">
    <location>
        <begin position="15"/>
        <end position="30"/>
    </location>
</feature>
<feature type="compositionally biased region" description="Polar residues" evidence="5">
    <location>
        <begin position="362"/>
        <end position="384"/>
    </location>
</feature>
<dbReference type="OrthoDB" id="79830at2759"/>
<dbReference type="PROSITE" id="PS01358">
    <property type="entry name" value="ZF_RANBP2_1"/>
    <property type="match status" value="1"/>
</dbReference>
<dbReference type="eggNOG" id="KOG0864">
    <property type="taxonomic scope" value="Eukaryota"/>
</dbReference>
<feature type="compositionally biased region" description="Low complexity" evidence="5">
    <location>
        <begin position="550"/>
        <end position="576"/>
    </location>
</feature>
<keyword evidence="8" id="KW-1185">Reference proteome</keyword>
<dbReference type="Gene3D" id="4.10.1060.10">
    <property type="entry name" value="Zinc finger, RanBP2-type"/>
    <property type="match status" value="3"/>
</dbReference>
<dbReference type="AlphaFoldDB" id="A8N9C1"/>
<sequence length="886" mass="93994">MSGAVRRFDGRSQSRKAQSSPYARPQSSGWSLRKLLEPLKRRVFGQSVQNEEEGRGIQIPRSPSPIDPILPDEPSYVNVLDTESHVPGPPRSPSKTVSPKRPPPTEGPSTRATLENVIEFLTDATGTSLKREEAQTIVGLIRKGISHEHTVCNSLLQSVGRPLGAIEIEGMISLIRKQMPYERSRSEPFRFESATPSRGNSPLSPTPSGPGSPKATPRKMLSRNPNGTYRWQGAGSAKQTPRRNRYSSPAFGTPKLAPEKAKTTDSPVADGKRRRLDEEQPSMLTSTPTTSSSASTQRLPFPVSSPTQGSRTTANGTSAAPTPPKLSIPAAPSTPSRLRTPALLKPTTPSQPSPLRHAWTGSPDTSQEDISQSDLPQPESSSPKPTKAADLMSELIKEATPPKKPDLSNPYQTASPLAKVGPPRRSTRRTRASARATIPENNETPKVDEGKEKGKQKETVEKTKEYPPEAIFEATLPKGSKRSRPPAQLDKSTPSDSRRSPSPRQEKYVVEEVDEDDRDRSHKKQKGVNGFASKAQNGSQDVEIEEVEKPPASGQPSSAVGSAGSSTSPPSLGPRPVFGGLKPATAPSRPSKLRQSFLPEGSAPSTPETQSKSMDIDAPSPSTRESPASSLPTPEPSFSEASTSKRTPPVEKPSAPAAAPAPVDPKQQVLVMSVSVLPTFSFTAPKAKAVPPEHVAAREEALSKPVSSLPTFDFSREALKAGPSKSAPAPAASTGFNWAAAGLKPPTASGSEWKCSDCMCNNPDSAKEKCTVCEAPRPGAKKESAAPAAGFNWTAAGLKPPTTSGSNWKCSDCMCDNPDSAKEKCTVCEAPRPGAKKESAAPVAGFNWGAAGLKPPTTSGSTWTCSVCALSNPTSAPKCTVCDAPR</sequence>
<protein>
    <recommendedName>
        <fullName evidence="6">RanBP2-type domain-containing protein</fullName>
    </recommendedName>
</protein>
<dbReference type="SMART" id="SM00547">
    <property type="entry name" value="ZnF_RBZ"/>
    <property type="match status" value="3"/>
</dbReference>
<dbReference type="STRING" id="240176.A8N9C1"/>
<dbReference type="OMA" id="CSVCMLS"/>
<dbReference type="PROSITE" id="PS50199">
    <property type="entry name" value="ZF_RANBP2_2"/>
    <property type="match status" value="1"/>
</dbReference>
<evidence type="ECO:0000259" key="6">
    <source>
        <dbReference type="PROSITE" id="PS50199"/>
    </source>
</evidence>
<feature type="domain" description="RanBP2-type" evidence="6">
    <location>
        <begin position="858"/>
        <end position="886"/>
    </location>
</feature>
<evidence type="ECO:0000256" key="2">
    <source>
        <dbReference type="ARBA" id="ARBA00022771"/>
    </source>
</evidence>
<keyword evidence="3" id="KW-0862">Zinc</keyword>
<evidence type="ECO:0000313" key="8">
    <source>
        <dbReference type="Proteomes" id="UP000001861"/>
    </source>
</evidence>
<feature type="compositionally biased region" description="Basic and acidic residues" evidence="5">
    <location>
        <begin position="395"/>
        <end position="406"/>
    </location>
</feature>
<evidence type="ECO:0000313" key="7">
    <source>
        <dbReference type="EMBL" id="EAU90612.1"/>
    </source>
</evidence>
<gene>
    <name evidence="7" type="ORF">CC1G_00996</name>
</gene>
<evidence type="ECO:0000256" key="3">
    <source>
        <dbReference type="ARBA" id="ARBA00022833"/>
    </source>
</evidence>
<evidence type="ECO:0000256" key="5">
    <source>
        <dbReference type="SAM" id="MobiDB-lite"/>
    </source>
</evidence>
<keyword evidence="1" id="KW-0479">Metal-binding</keyword>
<dbReference type="GO" id="GO:0008270">
    <property type="term" value="F:zinc ion binding"/>
    <property type="evidence" value="ECO:0007669"/>
    <property type="project" value="UniProtKB-KW"/>
</dbReference>
<feature type="region of interest" description="Disordered" evidence="5">
    <location>
        <begin position="1"/>
        <end position="31"/>
    </location>
</feature>
<feature type="compositionally biased region" description="Basic and acidic residues" evidence="5">
    <location>
        <begin position="496"/>
        <end position="510"/>
    </location>
</feature>
<feature type="compositionally biased region" description="Low complexity" evidence="5">
    <location>
        <begin position="652"/>
        <end position="664"/>
    </location>
</feature>
<keyword evidence="2 4" id="KW-0863">Zinc-finger</keyword>
<dbReference type="VEuPathDB" id="FungiDB:CC1G_00996"/>
<dbReference type="EMBL" id="AACS02000007">
    <property type="protein sequence ID" value="EAU90612.1"/>
    <property type="molecule type" value="Genomic_DNA"/>
</dbReference>
<reference evidence="7 8" key="1">
    <citation type="journal article" date="2010" name="Proc. Natl. Acad. Sci. U.S.A.">
        <title>Insights into evolution of multicellular fungi from the assembled chromosomes of the mushroom Coprinopsis cinerea (Coprinus cinereus).</title>
        <authorList>
            <person name="Stajich J.E."/>
            <person name="Wilke S.K."/>
            <person name="Ahren D."/>
            <person name="Au C.H."/>
            <person name="Birren B.W."/>
            <person name="Borodovsky M."/>
            <person name="Burns C."/>
            <person name="Canback B."/>
            <person name="Casselton L.A."/>
            <person name="Cheng C.K."/>
            <person name="Deng J."/>
            <person name="Dietrich F.S."/>
            <person name="Fargo D.C."/>
            <person name="Farman M.L."/>
            <person name="Gathman A.C."/>
            <person name="Goldberg J."/>
            <person name="Guigo R."/>
            <person name="Hoegger P.J."/>
            <person name="Hooker J.B."/>
            <person name="Huggins A."/>
            <person name="James T.Y."/>
            <person name="Kamada T."/>
            <person name="Kilaru S."/>
            <person name="Kodira C."/>
            <person name="Kues U."/>
            <person name="Kupfer D."/>
            <person name="Kwan H.S."/>
            <person name="Lomsadze A."/>
            <person name="Li W."/>
            <person name="Lilly W.W."/>
            <person name="Ma L.J."/>
            <person name="Mackey A.J."/>
            <person name="Manning G."/>
            <person name="Martin F."/>
            <person name="Muraguchi H."/>
            <person name="Natvig D.O."/>
            <person name="Palmerini H."/>
            <person name="Ramesh M.A."/>
            <person name="Rehmeyer C.J."/>
            <person name="Roe B.A."/>
            <person name="Shenoy N."/>
            <person name="Stanke M."/>
            <person name="Ter-Hovhannisyan V."/>
            <person name="Tunlid A."/>
            <person name="Velagapudi R."/>
            <person name="Vision T.J."/>
            <person name="Zeng Q."/>
            <person name="Zolan M.E."/>
            <person name="Pukkila P.J."/>
        </authorList>
    </citation>
    <scope>NUCLEOTIDE SEQUENCE [LARGE SCALE GENOMIC DNA]</scope>
    <source>
        <strain evidence="8">Okayama-7 / 130 / ATCC MYA-4618 / FGSC 9003</strain>
    </source>
</reference>
<evidence type="ECO:0000256" key="1">
    <source>
        <dbReference type="ARBA" id="ARBA00022723"/>
    </source>
</evidence>
<feature type="compositionally biased region" description="Polar residues" evidence="5">
    <location>
        <begin position="603"/>
        <end position="613"/>
    </location>
</feature>
<dbReference type="RefSeq" id="XP_001831449.1">
    <property type="nucleotide sequence ID" value="XM_001831397.1"/>
</dbReference>